<keyword evidence="4" id="KW-1185">Reference proteome</keyword>
<feature type="compositionally biased region" description="Polar residues" evidence="1">
    <location>
        <begin position="177"/>
        <end position="189"/>
    </location>
</feature>
<proteinExistence type="predicted"/>
<accession>A0A1J8RCT0</accession>
<evidence type="ECO:0000256" key="1">
    <source>
        <dbReference type="SAM" id="MobiDB-lite"/>
    </source>
</evidence>
<dbReference type="PROSITE" id="PS51745">
    <property type="entry name" value="PB1"/>
    <property type="match status" value="1"/>
</dbReference>
<feature type="compositionally biased region" description="Low complexity" evidence="1">
    <location>
        <begin position="623"/>
        <end position="643"/>
    </location>
</feature>
<feature type="compositionally biased region" description="Low complexity" evidence="1">
    <location>
        <begin position="293"/>
        <end position="306"/>
    </location>
</feature>
<organism evidence="3 4">
    <name type="scientific">Rhizopogon vesiculosus</name>
    <dbReference type="NCBI Taxonomy" id="180088"/>
    <lineage>
        <taxon>Eukaryota</taxon>
        <taxon>Fungi</taxon>
        <taxon>Dikarya</taxon>
        <taxon>Basidiomycota</taxon>
        <taxon>Agaricomycotina</taxon>
        <taxon>Agaricomycetes</taxon>
        <taxon>Agaricomycetidae</taxon>
        <taxon>Boletales</taxon>
        <taxon>Suillineae</taxon>
        <taxon>Rhizopogonaceae</taxon>
        <taxon>Rhizopogon</taxon>
    </lineage>
</organism>
<dbReference type="OrthoDB" id="661148at2759"/>
<feature type="compositionally biased region" description="Polar residues" evidence="1">
    <location>
        <begin position="604"/>
        <end position="619"/>
    </location>
</feature>
<evidence type="ECO:0000313" key="4">
    <source>
        <dbReference type="Proteomes" id="UP000183567"/>
    </source>
</evidence>
<feature type="compositionally biased region" description="Polar residues" evidence="1">
    <location>
        <begin position="552"/>
        <end position="564"/>
    </location>
</feature>
<dbReference type="EMBL" id="LVVM01000989">
    <property type="protein sequence ID" value="OJA19578.1"/>
    <property type="molecule type" value="Genomic_DNA"/>
</dbReference>
<sequence length="782" mass="85073">MAAAATQFKLSKQGGLTRRLAFSDRPSWAILSSKIGAMYAIATDNVGVSYIDQDGDDVTLSSEEELQDYYNTLYDHRVTIKLAVQDLSSLRSTYFTPTRPNTTSTPQQSHFRNTFGEAELLPFVFEFDDEWERLPRSVGGLFGSNDTPESPHAFVEVLDSDVSFSKKTDNADEESSAGDTTHSDATFTMHTRHTDKGKARIDTRPTVEDDISSTDSVFGDDSPPKPQVHVYDCHSDEASIFGGKVKSAVSVSGTATPAQAQSTPVISGQVLSENVSHFTEDSNAAIDDPALPTLDSSTTSSTSTSSLTHDIADFLTTFSGIISSHPELSEGIRNIVNNATNGAYWAAHREALSRAVDNIQQETGRTAEEIRRVEEEAGVRVADALGGVFRAFGVAVQAARNTTESFQPPAAQDRPRAPEPAPEPVHPFYPCDFPLLARPPLPPPPPPPGHVPHPPLHHWGLPHGRRHGWPRPPPPFWGAPPPVDRREEVATHVDRHADTVRTRTSDIRTTLAEARNRRLGQANPTNVLPSAPVQPPAPSAPSASAVPPPPILQNSSPFETTPPTQEELRADVERAKADYKMRKERYRQAKAIKKMAEQREQTRQDTSGSINVSGLTEPTLSGAEAPASQAPPVEAPVPEHVLVPPSPAPAGGPPVSRPATPIEPQVHIVSNARGPYPQLEMFSVPRRSHTIGHSQRRGLGLHEERETRSMQRIMRKLSEMGFTEGTCPKLNVKVTEQILANPPITKDAEDDIVTNLIEELIPSKPAHPRASSSREPIPGAWA</sequence>
<dbReference type="SUPFAM" id="SSF54277">
    <property type="entry name" value="CAD &amp; PB1 domains"/>
    <property type="match status" value="1"/>
</dbReference>
<reference evidence="3 4" key="1">
    <citation type="submission" date="2016-03" db="EMBL/GenBank/DDBJ databases">
        <title>Comparative genomics of the ectomycorrhizal sister species Rhizopogon vinicolor and Rhizopogon vesiculosus (Basidiomycota: Boletales) reveals a divergence of the mating type B locus.</title>
        <authorList>
            <person name="Mujic A.B."/>
            <person name="Kuo A."/>
            <person name="Tritt A."/>
            <person name="Lipzen A."/>
            <person name="Chen C."/>
            <person name="Johnson J."/>
            <person name="Sharma A."/>
            <person name="Barry K."/>
            <person name="Grigoriev I.V."/>
            <person name="Spatafora J.W."/>
        </authorList>
    </citation>
    <scope>NUCLEOTIDE SEQUENCE [LARGE SCALE GENOMIC DNA]</scope>
    <source>
        <strain evidence="3 4">AM-OR11-056</strain>
    </source>
</reference>
<dbReference type="InterPro" id="IPR053793">
    <property type="entry name" value="PB1-like"/>
</dbReference>
<dbReference type="InterPro" id="IPR000270">
    <property type="entry name" value="PB1_dom"/>
</dbReference>
<name>A0A1J8RCT0_9AGAM</name>
<feature type="compositionally biased region" description="Basic and acidic residues" evidence="1">
    <location>
        <begin position="192"/>
        <end position="207"/>
    </location>
</feature>
<feature type="compositionally biased region" description="Pro residues" evidence="1">
    <location>
        <begin position="644"/>
        <end position="655"/>
    </location>
</feature>
<dbReference type="Proteomes" id="UP000183567">
    <property type="component" value="Unassembled WGS sequence"/>
</dbReference>
<dbReference type="Gene3D" id="3.10.20.90">
    <property type="entry name" value="Phosphatidylinositol 3-kinase Catalytic Subunit, Chain A, domain 1"/>
    <property type="match status" value="1"/>
</dbReference>
<dbReference type="Pfam" id="PF00564">
    <property type="entry name" value="PB1"/>
    <property type="match status" value="1"/>
</dbReference>
<feature type="region of interest" description="Disordered" evidence="1">
    <location>
        <begin position="514"/>
        <end position="567"/>
    </location>
</feature>
<feature type="region of interest" description="Disordered" evidence="1">
    <location>
        <begin position="165"/>
        <end position="225"/>
    </location>
</feature>
<feature type="region of interest" description="Disordered" evidence="1">
    <location>
        <begin position="286"/>
        <end position="306"/>
    </location>
</feature>
<feature type="region of interest" description="Disordered" evidence="1">
    <location>
        <begin position="594"/>
        <end position="655"/>
    </location>
</feature>
<feature type="compositionally biased region" description="Basic and acidic residues" evidence="1">
    <location>
        <begin position="594"/>
        <end position="603"/>
    </location>
</feature>
<comment type="caution">
    <text evidence="3">The sequence shown here is derived from an EMBL/GenBank/DDBJ whole genome shotgun (WGS) entry which is preliminary data.</text>
</comment>
<dbReference type="STRING" id="180088.A0A1J8RCT0"/>
<dbReference type="AlphaFoldDB" id="A0A1J8RCT0"/>
<evidence type="ECO:0000259" key="2">
    <source>
        <dbReference type="PROSITE" id="PS51745"/>
    </source>
</evidence>
<protein>
    <recommendedName>
        <fullName evidence="2">PB1 domain-containing protein</fullName>
    </recommendedName>
</protein>
<feature type="domain" description="PB1" evidence="2">
    <location>
        <begin position="5"/>
        <end position="87"/>
    </location>
</feature>
<feature type="region of interest" description="Disordered" evidence="1">
    <location>
        <begin position="403"/>
        <end position="429"/>
    </location>
</feature>
<dbReference type="SMART" id="SM00666">
    <property type="entry name" value="PB1"/>
    <property type="match status" value="1"/>
</dbReference>
<evidence type="ECO:0000313" key="3">
    <source>
        <dbReference type="EMBL" id="OJA19578.1"/>
    </source>
</evidence>
<gene>
    <name evidence="3" type="primary">RVUP10</name>
    <name evidence="3" type="ORF">AZE42_01441</name>
</gene>
<feature type="compositionally biased region" description="Pro residues" evidence="1">
    <location>
        <begin position="418"/>
        <end position="427"/>
    </location>
</feature>